<protein>
    <submittedName>
        <fullName evidence="2">Predicted protein</fullName>
    </submittedName>
</protein>
<dbReference type="STRING" id="591159.SSQG_07486"/>
<accession>D9XG79</accession>
<dbReference type="EMBL" id="GG657757">
    <property type="protein sequence ID" value="EFL36968.1"/>
    <property type="molecule type" value="Genomic_DNA"/>
</dbReference>
<sequence length="62" mass="6350">MVPVHPGPGSDSPRPGGGWRPLIGDITTARGQEHFALLFMGIAGGVGSHTFNISVVTRPATA</sequence>
<keyword evidence="3" id="KW-1185">Reference proteome</keyword>
<organism evidence="2 3">
    <name type="scientific">Streptomyces viridochromogenes (strain DSM 40736 / JCM 4977 / BCRC 1201 / Tue 494)</name>
    <dbReference type="NCBI Taxonomy" id="591159"/>
    <lineage>
        <taxon>Bacteria</taxon>
        <taxon>Bacillati</taxon>
        <taxon>Actinomycetota</taxon>
        <taxon>Actinomycetes</taxon>
        <taxon>Kitasatosporales</taxon>
        <taxon>Streptomycetaceae</taxon>
        <taxon>Streptomyces</taxon>
    </lineage>
</organism>
<dbReference type="Proteomes" id="UP000004184">
    <property type="component" value="Unassembled WGS sequence"/>
</dbReference>
<gene>
    <name evidence="2" type="ORF">SSQG_07486</name>
</gene>
<proteinExistence type="predicted"/>
<dbReference type="HOGENOM" id="CLU_2902540_0_0_11"/>
<evidence type="ECO:0000256" key="1">
    <source>
        <dbReference type="SAM" id="MobiDB-lite"/>
    </source>
</evidence>
<evidence type="ECO:0000313" key="3">
    <source>
        <dbReference type="Proteomes" id="UP000004184"/>
    </source>
</evidence>
<feature type="region of interest" description="Disordered" evidence="1">
    <location>
        <begin position="1"/>
        <end position="22"/>
    </location>
</feature>
<dbReference type="AlphaFoldDB" id="D9XG79"/>
<evidence type="ECO:0000313" key="2">
    <source>
        <dbReference type="EMBL" id="EFL36968.1"/>
    </source>
</evidence>
<name>D9XG79_STRVT</name>
<reference evidence="3" key="1">
    <citation type="submission" date="2009-02" db="EMBL/GenBank/DDBJ databases">
        <title>Annotation of Streptomyces viridochromogenes strain DSM 40736.</title>
        <authorList>
            <consortium name="The Broad Institute Genome Sequencing Platform"/>
            <consortium name="Broad Institute Microbial Sequencing Center"/>
            <person name="Fischbach M."/>
            <person name="Godfrey P."/>
            <person name="Ward D."/>
            <person name="Young S."/>
            <person name="Zeng Q."/>
            <person name="Koehrsen M."/>
            <person name="Alvarado L."/>
            <person name="Berlin A.M."/>
            <person name="Bochicchio J."/>
            <person name="Borenstein D."/>
            <person name="Chapman S.B."/>
            <person name="Chen Z."/>
            <person name="Engels R."/>
            <person name="Freedman E."/>
            <person name="Gellesch M."/>
            <person name="Goldberg J."/>
            <person name="Griggs A."/>
            <person name="Gujja S."/>
            <person name="Heilman E.R."/>
            <person name="Heiman D.I."/>
            <person name="Hepburn T.A."/>
            <person name="Howarth C."/>
            <person name="Jen D."/>
            <person name="Larson L."/>
            <person name="Lewis B."/>
            <person name="Mehta T."/>
            <person name="Park D."/>
            <person name="Pearson M."/>
            <person name="Richards J."/>
            <person name="Roberts A."/>
            <person name="Saif S."/>
            <person name="Shea T.D."/>
            <person name="Shenoy N."/>
            <person name="Sisk P."/>
            <person name="Stolte C."/>
            <person name="Sykes S.N."/>
            <person name="Thomson T."/>
            <person name="Walk T."/>
            <person name="White J."/>
            <person name="Yandava C."/>
            <person name="Straight P."/>
            <person name="Clardy J."/>
            <person name="Hung D."/>
            <person name="Kolter R."/>
            <person name="Mekalanos J."/>
            <person name="Walker S."/>
            <person name="Walsh C.T."/>
            <person name="Wieland-Brown L.C."/>
            <person name="Haas B."/>
            <person name="Nusbaum C."/>
            <person name="Birren B."/>
        </authorList>
    </citation>
    <scope>NUCLEOTIDE SEQUENCE [LARGE SCALE GENOMIC DNA]</scope>
    <source>
        <strain evidence="3">DSM 40736 / JCM 4977 / BCRC 1201 / Tue 494</strain>
    </source>
</reference>